<dbReference type="PANTHER" id="PTHR42928:SF5">
    <property type="entry name" value="BLR1237 PROTEIN"/>
    <property type="match status" value="1"/>
</dbReference>
<dbReference type="AlphaFoldDB" id="A0A437MIS1"/>
<accession>A0A437MIS1</accession>
<name>A0A437MIS1_9PROT</name>
<protein>
    <submittedName>
        <fullName evidence="3">Tripartite tricarboxylate transporter substrate binding protein</fullName>
    </submittedName>
</protein>
<dbReference type="CDD" id="cd07012">
    <property type="entry name" value="PBP2_Bug_TTT"/>
    <property type="match status" value="1"/>
</dbReference>
<dbReference type="Gene3D" id="3.40.190.10">
    <property type="entry name" value="Periplasmic binding protein-like II"/>
    <property type="match status" value="1"/>
</dbReference>
<dbReference type="SUPFAM" id="SSF53850">
    <property type="entry name" value="Periplasmic binding protein-like II"/>
    <property type="match status" value="1"/>
</dbReference>
<dbReference type="InterPro" id="IPR005064">
    <property type="entry name" value="BUG"/>
</dbReference>
<keyword evidence="4" id="KW-1185">Reference proteome</keyword>
<evidence type="ECO:0000256" key="1">
    <source>
        <dbReference type="ARBA" id="ARBA00006987"/>
    </source>
</evidence>
<proteinExistence type="inferred from homology"/>
<sequence>MISRGIQAMKRRHLLSVATAALPGAALAQSGAQSGAWPQRPINMIVAFPAGGGTDVAARTVARFLERELGQPIVVNNRGGAAGDIGWTEMARSQPDGYTIGFINTPNVLTNPIERRTSYSLDNFAPIANIVDDPSSFFVKGDSPLRNVADLVAYARANPDSATYGTTGIGSDDHLAALALERVAGIKLTHVPFTGAAPVRTAVLGGQIMIGSMNMGEGIADMRNGQLRPLGQMSETRWSEAAEVPTFREQGFDLVQSSMRGLAAPAGVPAEVRTRLAQATEATIRNPEFRRLAAQQALPLRFLGPDEYATVLREERGRLEALWRAHPWKE</sequence>
<dbReference type="Gene3D" id="3.40.190.150">
    <property type="entry name" value="Bordetella uptake gene, domain 1"/>
    <property type="match status" value="1"/>
</dbReference>
<comment type="caution">
    <text evidence="3">The sequence shown here is derived from an EMBL/GenBank/DDBJ whole genome shotgun (WGS) entry which is preliminary data.</text>
</comment>
<dbReference type="OrthoDB" id="7250553at2"/>
<dbReference type="InterPro" id="IPR042100">
    <property type="entry name" value="Bug_dom1"/>
</dbReference>
<organism evidence="3 4">
    <name type="scientific">Rhodovarius crocodyli</name>
    <dbReference type="NCBI Taxonomy" id="1979269"/>
    <lineage>
        <taxon>Bacteria</taxon>
        <taxon>Pseudomonadati</taxon>
        <taxon>Pseudomonadota</taxon>
        <taxon>Alphaproteobacteria</taxon>
        <taxon>Acetobacterales</taxon>
        <taxon>Roseomonadaceae</taxon>
        <taxon>Rhodovarius</taxon>
    </lineage>
</organism>
<comment type="similarity">
    <text evidence="1">Belongs to the UPF0065 (bug) family.</text>
</comment>
<evidence type="ECO:0000313" key="4">
    <source>
        <dbReference type="Proteomes" id="UP000282957"/>
    </source>
</evidence>
<reference evidence="3 4" key="1">
    <citation type="submission" date="2019-01" db="EMBL/GenBank/DDBJ databases">
        <authorList>
            <person name="Chen W.-M."/>
        </authorList>
    </citation>
    <scope>NUCLEOTIDE SEQUENCE [LARGE SCALE GENOMIC DNA]</scope>
    <source>
        <strain evidence="3 4">CCP-6</strain>
    </source>
</reference>
<dbReference type="PANTHER" id="PTHR42928">
    <property type="entry name" value="TRICARBOXYLATE-BINDING PROTEIN"/>
    <property type="match status" value="1"/>
</dbReference>
<evidence type="ECO:0000313" key="3">
    <source>
        <dbReference type="EMBL" id="RVT97539.1"/>
    </source>
</evidence>
<dbReference type="PIRSF" id="PIRSF017082">
    <property type="entry name" value="YflP"/>
    <property type="match status" value="1"/>
</dbReference>
<evidence type="ECO:0000256" key="2">
    <source>
        <dbReference type="SAM" id="SignalP"/>
    </source>
</evidence>
<keyword evidence="2" id="KW-0732">Signal</keyword>
<feature type="signal peptide" evidence="2">
    <location>
        <begin position="1"/>
        <end position="28"/>
    </location>
</feature>
<gene>
    <name evidence="3" type="ORF">EOD42_06860</name>
</gene>
<feature type="chain" id="PRO_5019110910" evidence="2">
    <location>
        <begin position="29"/>
        <end position="330"/>
    </location>
</feature>
<dbReference type="EMBL" id="SACL01000002">
    <property type="protein sequence ID" value="RVT97539.1"/>
    <property type="molecule type" value="Genomic_DNA"/>
</dbReference>
<dbReference type="Proteomes" id="UP000282957">
    <property type="component" value="Unassembled WGS sequence"/>
</dbReference>
<dbReference type="Pfam" id="PF03401">
    <property type="entry name" value="TctC"/>
    <property type="match status" value="1"/>
</dbReference>